<organism evidence="5 6">
    <name type="scientific">Paenibacillus aquistagni</name>
    <dbReference type="NCBI Taxonomy" id="1852522"/>
    <lineage>
        <taxon>Bacteria</taxon>
        <taxon>Bacillati</taxon>
        <taxon>Bacillota</taxon>
        <taxon>Bacilli</taxon>
        <taxon>Bacillales</taxon>
        <taxon>Paenibacillaceae</taxon>
        <taxon>Paenibacillus</taxon>
    </lineage>
</organism>
<evidence type="ECO:0000313" key="5">
    <source>
        <dbReference type="EMBL" id="SMG57542.1"/>
    </source>
</evidence>
<evidence type="ECO:0000256" key="2">
    <source>
        <dbReference type="ARBA" id="ARBA00023002"/>
    </source>
</evidence>
<dbReference type="EMBL" id="FXAZ01000008">
    <property type="protein sequence ID" value="SMG57542.1"/>
    <property type="molecule type" value="Genomic_DNA"/>
</dbReference>
<dbReference type="InterPro" id="IPR002937">
    <property type="entry name" value="Amino_oxidase"/>
</dbReference>
<feature type="binding site" evidence="3">
    <location>
        <position position="455"/>
    </location>
    <ligand>
        <name>FAD</name>
        <dbReference type="ChEBI" id="CHEBI:57692"/>
    </ligand>
</feature>
<dbReference type="AlphaFoldDB" id="A0A1X7LW91"/>
<dbReference type="RefSeq" id="WP_240968206.1">
    <property type="nucleotide sequence ID" value="NZ_FXAZ01000008.1"/>
</dbReference>
<dbReference type="Gene3D" id="1.20.1440.240">
    <property type="match status" value="1"/>
</dbReference>
<dbReference type="SUPFAM" id="SSF51905">
    <property type="entry name" value="FAD/NAD(P)-binding domain"/>
    <property type="match status" value="1"/>
</dbReference>
<dbReference type="GO" id="GO:0001716">
    <property type="term" value="F:L-amino-acid oxidase activity"/>
    <property type="evidence" value="ECO:0007669"/>
    <property type="project" value="TreeGrafter"/>
</dbReference>
<proteinExistence type="predicted"/>
<feature type="binding site" evidence="3">
    <location>
        <begin position="84"/>
        <end position="87"/>
    </location>
    <ligand>
        <name>FAD</name>
        <dbReference type="ChEBI" id="CHEBI:57692"/>
    </ligand>
</feature>
<dbReference type="Pfam" id="PF01593">
    <property type="entry name" value="Amino_oxidase"/>
    <property type="match status" value="1"/>
</dbReference>
<dbReference type="InterPro" id="IPR050281">
    <property type="entry name" value="Flavin_monoamine_oxidase"/>
</dbReference>
<dbReference type="GO" id="GO:0009063">
    <property type="term" value="P:amino acid catabolic process"/>
    <property type="evidence" value="ECO:0007669"/>
    <property type="project" value="TreeGrafter"/>
</dbReference>
<dbReference type="Gene3D" id="3.90.660.10">
    <property type="match status" value="1"/>
</dbReference>
<feature type="binding site" evidence="3">
    <location>
        <position position="39"/>
    </location>
    <ligand>
        <name>FAD</name>
        <dbReference type="ChEBI" id="CHEBI:57692"/>
    </ligand>
</feature>
<dbReference type="PANTHER" id="PTHR10742">
    <property type="entry name" value="FLAVIN MONOAMINE OXIDASE"/>
    <property type="match status" value="1"/>
</dbReference>
<sequence>MAEHVYEPLSTEQMVQIIREGLPPASYPKSILVIGAGMSGLVAASLLQSAGHQITIIEANDRVGGRVYTIRNPPFREGLYFNAGAMRLPDNHTLALEYVRKFGLSLHPFFTSTPGDLYYTNKVMTRKLIYEQLPSILRYPVAPEEQDQTAEELIIAVLNPILEFVRQNPDQNWHIVEEEYKDYSLGNWLNLHLSPGAVDMIGVLQDLEVFMGMSLVDVIRIFYAQPSKYFSIEGGMDLLPKAFLPQLQDHIHFHQRMTELHVMPNYHVVHSIHQWTKAPQRFTADYTLITIPFSTLRFVKIKPYDAFSSNKHKAIRKLNYFSATKIALEFKSRFWERSGMLGGRSVTDIPIRFSYYPSDNLGSAESAIVIASYTWADEALVWDSLSEEDRIYFALEGLKELHGEQVYYEYITGTSFCWGKNPYSMGAFTAFEPRQDTELYPYIVQPEGRVYFAGEHASLIHGWIEGAILSAVRAAYLLNQHPHA</sequence>
<evidence type="ECO:0000313" key="6">
    <source>
        <dbReference type="Proteomes" id="UP000193834"/>
    </source>
</evidence>
<dbReference type="InterPro" id="IPR036188">
    <property type="entry name" value="FAD/NAD-bd_sf"/>
</dbReference>
<dbReference type="PANTHER" id="PTHR10742:SF342">
    <property type="entry name" value="AMINE OXIDASE"/>
    <property type="match status" value="1"/>
</dbReference>
<gene>
    <name evidence="5" type="ORF">SAMN06295960_4473</name>
</gene>
<dbReference type="InterPro" id="IPR001613">
    <property type="entry name" value="Flavin_amine_oxidase"/>
</dbReference>
<reference evidence="5 6" key="1">
    <citation type="submission" date="2017-04" db="EMBL/GenBank/DDBJ databases">
        <authorList>
            <person name="Afonso C.L."/>
            <person name="Miller P.J."/>
            <person name="Scott M.A."/>
            <person name="Spackman E."/>
            <person name="Goraichik I."/>
            <person name="Dimitrov K.M."/>
            <person name="Suarez D.L."/>
            <person name="Swayne D.E."/>
        </authorList>
    </citation>
    <scope>NUCLEOTIDE SEQUENCE [LARGE SCALE GENOMIC DNA]</scope>
    <source>
        <strain evidence="5 6">11</strain>
    </source>
</reference>
<feature type="domain" description="Amine oxidase" evidence="4">
    <location>
        <begin position="38"/>
        <end position="476"/>
    </location>
</feature>
<comment type="cofactor">
    <cofactor evidence="1">
        <name>FAD</name>
        <dbReference type="ChEBI" id="CHEBI:57692"/>
    </cofactor>
</comment>
<dbReference type="PRINTS" id="PR00757">
    <property type="entry name" value="AMINEOXDASEF"/>
</dbReference>
<feature type="binding site" evidence="3">
    <location>
        <begin position="58"/>
        <end position="59"/>
    </location>
    <ligand>
        <name>FAD</name>
        <dbReference type="ChEBI" id="CHEBI:57692"/>
    </ligand>
</feature>
<accession>A0A1X7LW91</accession>
<evidence type="ECO:0000259" key="4">
    <source>
        <dbReference type="Pfam" id="PF01593"/>
    </source>
</evidence>
<feature type="binding site" evidence="3">
    <location>
        <position position="87"/>
    </location>
    <ligand>
        <name>substrate</name>
    </ligand>
</feature>
<protein>
    <submittedName>
        <fullName evidence="5">Monoamine oxidase</fullName>
    </submittedName>
</protein>
<keyword evidence="6" id="KW-1185">Reference proteome</keyword>
<dbReference type="Proteomes" id="UP000193834">
    <property type="component" value="Unassembled WGS sequence"/>
</dbReference>
<keyword evidence="2" id="KW-0560">Oxidoreductase</keyword>
<dbReference type="SUPFAM" id="SSF54373">
    <property type="entry name" value="FAD-linked reductases, C-terminal domain"/>
    <property type="match status" value="1"/>
</dbReference>
<evidence type="ECO:0000256" key="3">
    <source>
        <dbReference type="PIRSR" id="PIRSR601613-1"/>
    </source>
</evidence>
<name>A0A1X7LW91_9BACL</name>
<evidence type="ECO:0000256" key="1">
    <source>
        <dbReference type="ARBA" id="ARBA00001974"/>
    </source>
</evidence>
<dbReference type="STRING" id="1852522.SAMN06295960_4473"/>
<dbReference type="Gene3D" id="3.50.50.60">
    <property type="entry name" value="FAD/NAD(P)-binding domain"/>
    <property type="match status" value="1"/>
</dbReference>